<evidence type="ECO:0000256" key="1">
    <source>
        <dbReference type="SAM" id="MobiDB-lite"/>
    </source>
</evidence>
<dbReference type="Proteomes" id="UP000310108">
    <property type="component" value="Unassembled WGS sequence"/>
</dbReference>
<sequence length="35" mass="3907">MAARLFRALRGPTSPSARALESTAARLCRRPRRPL</sequence>
<keyword evidence="3" id="KW-1185">Reference proteome</keyword>
<dbReference type="EMBL" id="PJEX01002611">
    <property type="protein sequence ID" value="TKW48137.1"/>
    <property type="molecule type" value="Genomic_DNA"/>
</dbReference>
<gene>
    <name evidence="2" type="ORF">CTA1_8969</name>
</gene>
<name>A0A4U6X472_9PEZI</name>
<accession>A0A4U6X472</accession>
<feature type="non-terminal residue" evidence="2">
    <location>
        <position position="35"/>
    </location>
</feature>
<reference evidence="2 3" key="1">
    <citation type="journal article" date="2019" name="PLoS ONE">
        <title>Comparative genome analysis indicates high evolutionary potential of pathogenicity genes in Colletotrichum tanaceti.</title>
        <authorList>
            <person name="Lelwala R.V."/>
            <person name="Korhonen P.K."/>
            <person name="Young N.D."/>
            <person name="Scott J.B."/>
            <person name="Ades P.A."/>
            <person name="Gasser R.B."/>
            <person name="Taylor P.W.J."/>
        </authorList>
    </citation>
    <scope>NUCLEOTIDE SEQUENCE [LARGE SCALE GENOMIC DNA]</scope>
    <source>
        <strain evidence="2">BRIP57314</strain>
    </source>
</reference>
<protein>
    <submittedName>
        <fullName evidence="2">Uncharacterized protein</fullName>
    </submittedName>
</protein>
<dbReference type="AlphaFoldDB" id="A0A4U6X472"/>
<organism evidence="2 3">
    <name type="scientific">Colletotrichum tanaceti</name>
    <dbReference type="NCBI Taxonomy" id="1306861"/>
    <lineage>
        <taxon>Eukaryota</taxon>
        <taxon>Fungi</taxon>
        <taxon>Dikarya</taxon>
        <taxon>Ascomycota</taxon>
        <taxon>Pezizomycotina</taxon>
        <taxon>Sordariomycetes</taxon>
        <taxon>Hypocreomycetidae</taxon>
        <taxon>Glomerellales</taxon>
        <taxon>Glomerellaceae</taxon>
        <taxon>Colletotrichum</taxon>
        <taxon>Colletotrichum destructivum species complex</taxon>
    </lineage>
</organism>
<evidence type="ECO:0000313" key="2">
    <source>
        <dbReference type="EMBL" id="TKW48137.1"/>
    </source>
</evidence>
<evidence type="ECO:0000313" key="3">
    <source>
        <dbReference type="Proteomes" id="UP000310108"/>
    </source>
</evidence>
<proteinExistence type="predicted"/>
<feature type="region of interest" description="Disordered" evidence="1">
    <location>
        <begin position="13"/>
        <end position="35"/>
    </location>
</feature>
<comment type="caution">
    <text evidence="2">The sequence shown here is derived from an EMBL/GenBank/DDBJ whole genome shotgun (WGS) entry which is preliminary data.</text>
</comment>